<protein>
    <submittedName>
        <fullName evidence="3">Uncharacterized protein</fullName>
    </submittedName>
</protein>
<dbReference type="HOGENOM" id="CLU_685575_0_0_1"/>
<organism evidence="3 4">
    <name type="scientific">Caenorhabditis elegans</name>
    <dbReference type="NCBI Taxonomy" id="6239"/>
    <lineage>
        <taxon>Eukaryota</taxon>
        <taxon>Metazoa</taxon>
        <taxon>Ecdysozoa</taxon>
        <taxon>Nematoda</taxon>
        <taxon>Chromadorea</taxon>
        <taxon>Rhabditida</taxon>
        <taxon>Rhabditina</taxon>
        <taxon>Rhabditomorpha</taxon>
        <taxon>Rhabditoidea</taxon>
        <taxon>Rhabditidae</taxon>
        <taxon>Peloderinae</taxon>
        <taxon>Caenorhabditis</taxon>
    </lineage>
</organism>
<dbReference type="UCSC" id="Y60A3A.24">
    <property type="organism name" value="c. elegans"/>
</dbReference>
<accession>Q5ZEQ0</accession>
<dbReference type="AGR" id="WB:WBGene00023519"/>
<dbReference type="CTD" id="259682"/>
<evidence type="ECO:0000256" key="2">
    <source>
        <dbReference type="SAM" id="MobiDB-lite"/>
    </source>
</evidence>
<dbReference type="Bgee" id="WBGene00023519">
    <property type="expression patterns" value="Expressed in adult organism and 2 other cell types or tissues"/>
</dbReference>
<dbReference type="WormBase" id="Y60A3A.24">
    <property type="protein sequence ID" value="CE37444"/>
    <property type="gene ID" value="WBGene00023519"/>
</dbReference>
<evidence type="ECO:0000313" key="4">
    <source>
        <dbReference type="Proteomes" id="UP000001940"/>
    </source>
</evidence>
<dbReference type="Proteomes" id="UP000001940">
    <property type="component" value="Chromosome V"/>
</dbReference>
<dbReference type="KEGG" id="cel:CELE_Y60A3A.24"/>
<keyword evidence="1" id="KW-0175">Coiled coil</keyword>
<proteinExistence type="predicted"/>
<evidence type="ECO:0000256" key="1">
    <source>
        <dbReference type="SAM" id="Coils"/>
    </source>
</evidence>
<feature type="compositionally biased region" description="Polar residues" evidence="2">
    <location>
        <begin position="16"/>
        <end position="39"/>
    </location>
</feature>
<dbReference type="EMBL" id="BX284605">
    <property type="protein sequence ID" value="CAH60778.1"/>
    <property type="molecule type" value="Genomic_DNA"/>
</dbReference>
<evidence type="ECO:0000313" key="3">
    <source>
        <dbReference type="EMBL" id="CAH60778.1"/>
    </source>
</evidence>
<dbReference type="PaxDb" id="6239-Y60A3A.24"/>
<gene>
    <name evidence="3" type="ORF">CELE_Y60A3A.24</name>
    <name evidence="3 5" type="ORF">Y60A3A.24</name>
</gene>
<dbReference type="InParanoid" id="Q5ZEQ0"/>
<dbReference type="FunCoup" id="Q5ZEQ0">
    <property type="interactions" value="3"/>
</dbReference>
<keyword evidence="4" id="KW-1185">Reference proteome</keyword>
<dbReference type="RefSeq" id="NP_001024274.1">
    <property type="nucleotide sequence ID" value="NM_001029103.3"/>
</dbReference>
<feature type="region of interest" description="Disordered" evidence="2">
    <location>
        <begin position="16"/>
        <end position="40"/>
    </location>
</feature>
<name>Q5ZEQ0_CAEEL</name>
<dbReference type="SMR" id="Q5ZEQ0"/>
<feature type="coiled-coil region" evidence="1">
    <location>
        <begin position="201"/>
        <end position="310"/>
    </location>
</feature>
<dbReference type="AlphaFoldDB" id="Q5ZEQ0"/>
<sequence>MDPVPIIDLDTFQNCRSNNEAPSQVQAKQGNEPNGNNPPAQWVKNLVDHGIIPEQYQLAKLNQQRAERQLVEHNAFHRAQALLLEDDGQRSIPEGHLMPLDYARPDIEDEPIIRSNNEIVIDTVQNKRAIKRPNSDFFENQTPAEAVAPKSRKMGNSEKLEIGTNGAVVCANVTNTPNKKTKQERDRENTARYDAKNNQKLVDNEKTHSELKEEKEQINADIDTKRNLLFFLIQLFSSVGNVVVNQHADLIGKNLKKIEKEIENISESKKAEKYNDKDYQKIFQKHKIAKDEWDKTISDWKNKEEEAEKQGVTVGTLATRKTKKAKAFHTINFELCAENVKIEIKVGREEQKLLNIQWNLYGKCLQNVFFQNRQALMEWAGEHQKMEQINALEEFLRILKPK</sequence>
<dbReference type="GeneID" id="259682"/>
<reference evidence="3 4" key="1">
    <citation type="journal article" date="1998" name="Science">
        <title>Genome sequence of the nematode C. elegans: a platform for investigating biology.</title>
        <authorList>
            <consortium name="The C. elegans sequencing consortium"/>
            <person name="Sulson J.E."/>
            <person name="Waterston R."/>
        </authorList>
    </citation>
    <scope>NUCLEOTIDE SEQUENCE [LARGE SCALE GENOMIC DNA]</scope>
    <source>
        <strain evidence="3 4">Bristol N2</strain>
    </source>
</reference>
<evidence type="ECO:0000313" key="5">
    <source>
        <dbReference type="WormBase" id="Y60A3A.24"/>
    </source>
</evidence>